<comment type="similarity">
    <text evidence="2">Belongs to the SLC13A/DASS transporter (TC 2.A.47) family. NADC subfamily.</text>
</comment>
<protein>
    <submittedName>
        <fullName evidence="7">Uncharacterized protein</fullName>
    </submittedName>
</protein>
<evidence type="ECO:0000256" key="2">
    <source>
        <dbReference type="ARBA" id="ARBA00006772"/>
    </source>
</evidence>
<dbReference type="GO" id="GO:0005310">
    <property type="term" value="F:dicarboxylic acid transmembrane transporter activity"/>
    <property type="evidence" value="ECO:0007669"/>
    <property type="project" value="UniProtKB-ARBA"/>
</dbReference>
<keyword evidence="3 6" id="KW-0812">Transmembrane</keyword>
<evidence type="ECO:0000313" key="8">
    <source>
        <dbReference type="Proteomes" id="UP000076420"/>
    </source>
</evidence>
<dbReference type="Pfam" id="PF00939">
    <property type="entry name" value="Na_sulph_symp"/>
    <property type="match status" value="1"/>
</dbReference>
<dbReference type="PANTHER" id="PTHR10283:SF82">
    <property type="entry name" value="SOLUTE CARRIER FAMILY 13 MEMBER 2"/>
    <property type="match status" value="1"/>
</dbReference>
<dbReference type="InterPro" id="IPR001898">
    <property type="entry name" value="SLC13A/DASS"/>
</dbReference>
<dbReference type="AlphaFoldDB" id="A0A2C9L599"/>
<comment type="subcellular location">
    <subcellularLocation>
        <location evidence="1">Membrane</location>
        <topology evidence="1">Multi-pass membrane protein</topology>
    </subcellularLocation>
</comment>
<feature type="transmembrane region" description="Helical" evidence="6">
    <location>
        <begin position="41"/>
        <end position="63"/>
    </location>
</feature>
<dbReference type="GO" id="GO:0005886">
    <property type="term" value="C:plasma membrane"/>
    <property type="evidence" value="ECO:0007669"/>
    <property type="project" value="TreeGrafter"/>
</dbReference>
<dbReference type="EnsemblMetazoa" id="BGLB027082-RA">
    <property type="protein sequence ID" value="BGLB027082-PA"/>
    <property type="gene ID" value="BGLB027082"/>
</dbReference>
<evidence type="ECO:0000256" key="5">
    <source>
        <dbReference type="ARBA" id="ARBA00023136"/>
    </source>
</evidence>
<reference evidence="7" key="1">
    <citation type="submission" date="2020-05" db="UniProtKB">
        <authorList>
            <consortium name="EnsemblMetazoa"/>
        </authorList>
    </citation>
    <scope>IDENTIFICATION</scope>
    <source>
        <strain evidence="7">BB02</strain>
    </source>
</reference>
<keyword evidence="4 6" id="KW-1133">Transmembrane helix</keyword>
<dbReference type="GO" id="GO:0015556">
    <property type="term" value="F:C4-dicarboxylate transmembrane transporter activity"/>
    <property type="evidence" value="ECO:0007669"/>
    <property type="project" value="UniProtKB-ARBA"/>
</dbReference>
<gene>
    <name evidence="7" type="primary">106068374</name>
</gene>
<evidence type="ECO:0000256" key="3">
    <source>
        <dbReference type="ARBA" id="ARBA00022692"/>
    </source>
</evidence>
<keyword evidence="5 6" id="KW-0472">Membrane</keyword>
<evidence type="ECO:0000256" key="1">
    <source>
        <dbReference type="ARBA" id="ARBA00004141"/>
    </source>
</evidence>
<dbReference type="Proteomes" id="UP000076420">
    <property type="component" value="Unassembled WGS sequence"/>
</dbReference>
<dbReference type="VEuPathDB" id="VectorBase:BGLB027082"/>
<accession>A0A2C9L599</accession>
<sequence>MQLHPLYLMLPATAASSLAPPNAQVFAYGDIKVVDMVKSGFILNLLGILVIVLAINTWGYYVFGLADLPVWALRAAALSANSTNTTQAG</sequence>
<proteinExistence type="inferred from homology"/>
<dbReference type="VEuPathDB" id="VectorBase:BGLAX_033395"/>
<evidence type="ECO:0000313" key="7">
    <source>
        <dbReference type="EnsemblMetazoa" id="BGLB027082-PA"/>
    </source>
</evidence>
<dbReference type="KEGG" id="bgt:106068374"/>
<organism evidence="7 8">
    <name type="scientific">Biomphalaria glabrata</name>
    <name type="common">Bloodfluke planorb</name>
    <name type="synonym">Freshwater snail</name>
    <dbReference type="NCBI Taxonomy" id="6526"/>
    <lineage>
        <taxon>Eukaryota</taxon>
        <taxon>Metazoa</taxon>
        <taxon>Spiralia</taxon>
        <taxon>Lophotrochozoa</taxon>
        <taxon>Mollusca</taxon>
        <taxon>Gastropoda</taxon>
        <taxon>Heterobranchia</taxon>
        <taxon>Euthyneura</taxon>
        <taxon>Panpulmonata</taxon>
        <taxon>Hygrophila</taxon>
        <taxon>Lymnaeoidea</taxon>
        <taxon>Planorbidae</taxon>
        <taxon>Biomphalaria</taxon>
    </lineage>
</organism>
<evidence type="ECO:0000256" key="4">
    <source>
        <dbReference type="ARBA" id="ARBA00022989"/>
    </source>
</evidence>
<name>A0A2C9L599_BIOGL</name>
<dbReference type="PANTHER" id="PTHR10283">
    <property type="entry name" value="SOLUTE CARRIER FAMILY 13 MEMBER"/>
    <property type="match status" value="1"/>
</dbReference>
<evidence type="ECO:0000256" key="6">
    <source>
        <dbReference type="SAM" id="Phobius"/>
    </source>
</evidence>